<evidence type="ECO:0000313" key="2">
    <source>
        <dbReference type="Proteomes" id="UP001215598"/>
    </source>
</evidence>
<name>A0AAD7IMF5_9AGAR</name>
<proteinExistence type="predicted"/>
<evidence type="ECO:0000313" key="1">
    <source>
        <dbReference type="EMBL" id="KAJ7745273.1"/>
    </source>
</evidence>
<sequence>MPPVGRVARARIIETIIQSQPGLSLLCHRQRREGDAEKLGGKLYAPTSRKVQVRVHQPVPTVSCETSLYTNLSQSTGSCPPAGANSVAQNPGNLSVHQKPVCNSPAPRCISEFDSIDPRSAMGELQLLRRT</sequence>
<organism evidence="1 2">
    <name type="scientific">Mycena metata</name>
    <dbReference type="NCBI Taxonomy" id="1033252"/>
    <lineage>
        <taxon>Eukaryota</taxon>
        <taxon>Fungi</taxon>
        <taxon>Dikarya</taxon>
        <taxon>Basidiomycota</taxon>
        <taxon>Agaricomycotina</taxon>
        <taxon>Agaricomycetes</taxon>
        <taxon>Agaricomycetidae</taxon>
        <taxon>Agaricales</taxon>
        <taxon>Marasmiineae</taxon>
        <taxon>Mycenaceae</taxon>
        <taxon>Mycena</taxon>
    </lineage>
</organism>
<keyword evidence="2" id="KW-1185">Reference proteome</keyword>
<dbReference type="EMBL" id="JARKIB010000083">
    <property type="protein sequence ID" value="KAJ7745273.1"/>
    <property type="molecule type" value="Genomic_DNA"/>
</dbReference>
<comment type="caution">
    <text evidence="1">The sequence shown here is derived from an EMBL/GenBank/DDBJ whole genome shotgun (WGS) entry which is preliminary data.</text>
</comment>
<gene>
    <name evidence="1" type="ORF">B0H16DRAFT_1692964</name>
</gene>
<accession>A0AAD7IMF5</accession>
<dbReference type="AlphaFoldDB" id="A0AAD7IMF5"/>
<reference evidence="1" key="1">
    <citation type="submission" date="2023-03" db="EMBL/GenBank/DDBJ databases">
        <title>Massive genome expansion in bonnet fungi (Mycena s.s.) driven by repeated elements and novel gene families across ecological guilds.</title>
        <authorList>
            <consortium name="Lawrence Berkeley National Laboratory"/>
            <person name="Harder C.B."/>
            <person name="Miyauchi S."/>
            <person name="Viragh M."/>
            <person name="Kuo A."/>
            <person name="Thoen E."/>
            <person name="Andreopoulos B."/>
            <person name="Lu D."/>
            <person name="Skrede I."/>
            <person name="Drula E."/>
            <person name="Henrissat B."/>
            <person name="Morin E."/>
            <person name="Kohler A."/>
            <person name="Barry K."/>
            <person name="LaButti K."/>
            <person name="Morin E."/>
            <person name="Salamov A."/>
            <person name="Lipzen A."/>
            <person name="Mereny Z."/>
            <person name="Hegedus B."/>
            <person name="Baldrian P."/>
            <person name="Stursova M."/>
            <person name="Weitz H."/>
            <person name="Taylor A."/>
            <person name="Grigoriev I.V."/>
            <person name="Nagy L.G."/>
            <person name="Martin F."/>
            <person name="Kauserud H."/>
        </authorList>
    </citation>
    <scope>NUCLEOTIDE SEQUENCE</scope>
    <source>
        <strain evidence="1">CBHHK182m</strain>
    </source>
</reference>
<dbReference type="Proteomes" id="UP001215598">
    <property type="component" value="Unassembled WGS sequence"/>
</dbReference>
<protein>
    <submittedName>
        <fullName evidence="1">Uncharacterized protein</fullName>
    </submittedName>
</protein>